<dbReference type="STRING" id="28092.WM40_20795"/>
<dbReference type="PROSITE" id="PS50931">
    <property type="entry name" value="HTH_LYSR"/>
    <property type="match status" value="1"/>
</dbReference>
<dbReference type="FunFam" id="1.10.10.10:FF:000001">
    <property type="entry name" value="LysR family transcriptional regulator"/>
    <property type="match status" value="1"/>
</dbReference>
<organism evidence="6 7">
    <name type="scientific">Robbsia andropogonis</name>
    <dbReference type="NCBI Taxonomy" id="28092"/>
    <lineage>
        <taxon>Bacteria</taxon>
        <taxon>Pseudomonadati</taxon>
        <taxon>Pseudomonadota</taxon>
        <taxon>Betaproteobacteria</taxon>
        <taxon>Burkholderiales</taxon>
        <taxon>Burkholderiaceae</taxon>
        <taxon>Robbsia</taxon>
    </lineage>
</organism>
<dbReference type="GO" id="GO:0003700">
    <property type="term" value="F:DNA-binding transcription factor activity"/>
    <property type="evidence" value="ECO:0007669"/>
    <property type="project" value="InterPro"/>
</dbReference>
<dbReference type="PATRIC" id="fig|28092.6.peg.4890"/>
<evidence type="ECO:0000313" key="7">
    <source>
        <dbReference type="Proteomes" id="UP000033618"/>
    </source>
</evidence>
<accession>A0A0F5JW01</accession>
<dbReference type="InterPro" id="IPR036390">
    <property type="entry name" value="WH_DNA-bd_sf"/>
</dbReference>
<dbReference type="EMBL" id="LAQU01000030">
    <property type="protein sequence ID" value="KKB61870.1"/>
    <property type="molecule type" value="Genomic_DNA"/>
</dbReference>
<evidence type="ECO:0000256" key="1">
    <source>
        <dbReference type="ARBA" id="ARBA00009437"/>
    </source>
</evidence>
<evidence type="ECO:0000259" key="5">
    <source>
        <dbReference type="PROSITE" id="PS50931"/>
    </source>
</evidence>
<keyword evidence="7" id="KW-1185">Reference proteome</keyword>
<keyword evidence="4" id="KW-0804">Transcription</keyword>
<sequence>MTLEQLRIFIAVAERGHLTQAAETLSLTPSAVSAALRSLEHRYDVKLFDRIGRGIALTENGKLFLTHARAAIQSAAQAEQVLTDLSGSERGRIRLRASQTIASYWLPRPLVRFRQRFPGIEVVLGVGNTQTVAQAVVEGSADVGLVEGEIDQPLLERVQFGADQLIVVVAAKHRWARARNLRVSELMQGEWVSREVGSGTRSEFEAFLEKQGVAPAALPIIMTFPSNEAVLSAVADSDFAAAVSTFAAAPALASGQIVRVPVIVAERAFSVLTHRERFRTRAVSALIAELTGIQ</sequence>
<keyword evidence="2" id="KW-0805">Transcription regulation</keyword>
<comment type="similarity">
    <text evidence="1">Belongs to the LysR transcriptional regulatory family.</text>
</comment>
<dbReference type="Gene3D" id="1.10.10.10">
    <property type="entry name" value="Winged helix-like DNA-binding domain superfamily/Winged helix DNA-binding domain"/>
    <property type="match status" value="1"/>
</dbReference>
<proteinExistence type="inferred from homology"/>
<dbReference type="OrthoDB" id="9808620at2"/>
<evidence type="ECO:0000256" key="4">
    <source>
        <dbReference type="ARBA" id="ARBA00023163"/>
    </source>
</evidence>
<dbReference type="PANTHER" id="PTHR30126:SF39">
    <property type="entry name" value="HTH-TYPE TRANSCRIPTIONAL REGULATOR CYSL"/>
    <property type="match status" value="1"/>
</dbReference>
<dbReference type="Gene3D" id="3.40.190.290">
    <property type="match status" value="1"/>
</dbReference>
<dbReference type="Pfam" id="PF00126">
    <property type="entry name" value="HTH_1"/>
    <property type="match status" value="1"/>
</dbReference>
<dbReference type="SUPFAM" id="SSF53850">
    <property type="entry name" value="Periplasmic binding protein-like II"/>
    <property type="match status" value="1"/>
</dbReference>
<dbReference type="Pfam" id="PF03466">
    <property type="entry name" value="LysR_substrate"/>
    <property type="match status" value="1"/>
</dbReference>
<dbReference type="InterPro" id="IPR000847">
    <property type="entry name" value="LysR_HTH_N"/>
</dbReference>
<name>A0A0F5JW01_9BURK</name>
<evidence type="ECO:0000256" key="2">
    <source>
        <dbReference type="ARBA" id="ARBA00023015"/>
    </source>
</evidence>
<evidence type="ECO:0000256" key="3">
    <source>
        <dbReference type="ARBA" id="ARBA00023125"/>
    </source>
</evidence>
<dbReference type="Proteomes" id="UP000033618">
    <property type="component" value="Unassembled WGS sequence"/>
</dbReference>
<gene>
    <name evidence="6" type="ORF">WM40_20795</name>
</gene>
<reference evidence="6 7" key="1">
    <citation type="submission" date="2015-03" db="EMBL/GenBank/DDBJ databases">
        <title>Draft Genome Sequence of Burkholderia andropogonis type strain ICMP2807, isolated from Sorghum bicolor.</title>
        <authorList>
            <person name="Lopes-Santos L."/>
            <person name="Castro D.B."/>
            <person name="Ottoboni L.M."/>
            <person name="Park D."/>
            <person name="Weirc B.S."/>
            <person name="Destefano S.A."/>
        </authorList>
    </citation>
    <scope>NUCLEOTIDE SEQUENCE [LARGE SCALE GENOMIC DNA]</scope>
    <source>
        <strain evidence="6 7">ICMP2807</strain>
    </source>
</reference>
<feature type="domain" description="HTH lysR-type" evidence="5">
    <location>
        <begin position="1"/>
        <end position="58"/>
    </location>
</feature>
<protein>
    <submittedName>
        <fullName evidence="6">LysR family transcriptional regulator</fullName>
    </submittedName>
</protein>
<evidence type="ECO:0000313" key="6">
    <source>
        <dbReference type="EMBL" id="KKB61870.1"/>
    </source>
</evidence>
<dbReference type="PANTHER" id="PTHR30126">
    <property type="entry name" value="HTH-TYPE TRANSCRIPTIONAL REGULATOR"/>
    <property type="match status" value="1"/>
</dbReference>
<dbReference type="InterPro" id="IPR005119">
    <property type="entry name" value="LysR_subst-bd"/>
</dbReference>
<dbReference type="AlphaFoldDB" id="A0A0F5JW01"/>
<comment type="caution">
    <text evidence="6">The sequence shown here is derived from an EMBL/GenBank/DDBJ whole genome shotgun (WGS) entry which is preliminary data.</text>
</comment>
<dbReference type="GO" id="GO:0000976">
    <property type="term" value="F:transcription cis-regulatory region binding"/>
    <property type="evidence" value="ECO:0007669"/>
    <property type="project" value="TreeGrafter"/>
</dbReference>
<dbReference type="SUPFAM" id="SSF46785">
    <property type="entry name" value="Winged helix' DNA-binding domain"/>
    <property type="match status" value="1"/>
</dbReference>
<keyword evidence="3" id="KW-0238">DNA-binding</keyword>
<dbReference type="InterPro" id="IPR036388">
    <property type="entry name" value="WH-like_DNA-bd_sf"/>
</dbReference>